<gene>
    <name evidence="1" type="ORF">O6H91_19G045100</name>
</gene>
<comment type="caution">
    <text evidence="1">The sequence shown here is derived from an EMBL/GenBank/DDBJ whole genome shotgun (WGS) entry which is preliminary data.</text>
</comment>
<dbReference type="EMBL" id="CM055110">
    <property type="protein sequence ID" value="KAJ7521276.1"/>
    <property type="molecule type" value="Genomic_DNA"/>
</dbReference>
<organism evidence="1 2">
    <name type="scientific">Diphasiastrum complanatum</name>
    <name type="common">Issler's clubmoss</name>
    <name type="synonym">Lycopodium complanatum</name>
    <dbReference type="NCBI Taxonomy" id="34168"/>
    <lineage>
        <taxon>Eukaryota</taxon>
        <taxon>Viridiplantae</taxon>
        <taxon>Streptophyta</taxon>
        <taxon>Embryophyta</taxon>
        <taxon>Tracheophyta</taxon>
        <taxon>Lycopodiopsida</taxon>
        <taxon>Lycopodiales</taxon>
        <taxon>Lycopodiaceae</taxon>
        <taxon>Lycopodioideae</taxon>
        <taxon>Diphasiastrum</taxon>
    </lineage>
</organism>
<accession>A0ACC2AUU0</accession>
<name>A0ACC2AUU0_DIPCM</name>
<protein>
    <submittedName>
        <fullName evidence="1">Uncharacterized protein</fullName>
    </submittedName>
</protein>
<evidence type="ECO:0000313" key="1">
    <source>
        <dbReference type="EMBL" id="KAJ7521276.1"/>
    </source>
</evidence>
<reference evidence="2" key="1">
    <citation type="journal article" date="2024" name="Proc. Natl. Acad. Sci. U.S.A.">
        <title>Extraordinary preservation of gene collinearity over three hundred million years revealed in homosporous lycophytes.</title>
        <authorList>
            <person name="Li C."/>
            <person name="Wickell D."/>
            <person name="Kuo L.Y."/>
            <person name="Chen X."/>
            <person name="Nie B."/>
            <person name="Liao X."/>
            <person name="Peng D."/>
            <person name="Ji J."/>
            <person name="Jenkins J."/>
            <person name="Williams M."/>
            <person name="Shu S."/>
            <person name="Plott C."/>
            <person name="Barry K."/>
            <person name="Rajasekar S."/>
            <person name="Grimwood J."/>
            <person name="Han X."/>
            <person name="Sun S."/>
            <person name="Hou Z."/>
            <person name="He W."/>
            <person name="Dai G."/>
            <person name="Sun C."/>
            <person name="Schmutz J."/>
            <person name="Leebens-Mack J.H."/>
            <person name="Li F.W."/>
            <person name="Wang L."/>
        </authorList>
    </citation>
    <scope>NUCLEOTIDE SEQUENCE [LARGE SCALE GENOMIC DNA]</scope>
    <source>
        <strain evidence="2">cv. PW_Plant_1</strain>
    </source>
</reference>
<sequence length="772" mass="85977">MSKLERLVNTLGFLDALNATCFSRSWQPQQHRMRVLGLLEAAKFRISRGEMGCLCHNYTTKFVFSTNTSPVRAFLKENSCEDGVALSDLQKRVDSLDKPECQADFFTYKCLLHHCCRLRALMLGRRIHDHIARSGMDRHVYLSNQVVNMYGKCGSVEEAHMVFNKIPGKNVFSWNTLIAAYTRHGQFKEAFELFQRMEQEGVQPDIITFVSILNSCASHATIVEGRLIHKKTVNTIFHRDVTVSNALINMYSKFLNLQESYRIFTGMSKPNIKSWNLVIAGYARNGHVKQALQVFSEMQLRGVKPDRITLVNILNAFSCPEFLTEGKQIHSFIAAIGWQSDVVVGTALLSMYGKCGCLENARILFETMQEPNVVSWTTMMGAYAHQGHGRKALELYKQMHQKGVTPNEITFLTALDACTSIADIEEGKSVHRNIVDHGFQSDIILGNALIHMYSNCGSLEKAKNVFSNMTKKDAASWNTMISACEQHGQSKAAIRLFQLMQQEGFNPNKVTFLCLSEAISSLANLAEAKSLYSCINKSTFASDLAVGNAVVNLFCKCGSIEDAHKVFAKMPKRDVISWSTLILAYVEQGRNMLALELFDDMQRDGLEPNKVLLVSVFNACANLPNLSKGRTIHNCHIDGTLESDLGLGNAIVNMYSKCGALDNARSMFEKMPKRNAISWSAMISAYAQHGHGKVALQLFGQMQAIGEKVDKICSMSILFACSHAGLVDEGSHYFESITFDHAVIPPAMHSGCVVDILGRAGQLGNAERYINL</sequence>
<keyword evidence="2" id="KW-1185">Reference proteome</keyword>
<dbReference type="Proteomes" id="UP001162992">
    <property type="component" value="Chromosome 19"/>
</dbReference>
<proteinExistence type="predicted"/>
<evidence type="ECO:0000313" key="2">
    <source>
        <dbReference type="Proteomes" id="UP001162992"/>
    </source>
</evidence>